<feature type="compositionally biased region" description="Gly residues" evidence="1">
    <location>
        <begin position="957"/>
        <end position="967"/>
    </location>
</feature>
<gene>
    <name evidence="2" type="ORF">GCM10010507_58620</name>
</gene>
<feature type="compositionally biased region" description="Low complexity" evidence="1">
    <location>
        <begin position="845"/>
        <end position="859"/>
    </location>
</feature>
<feature type="compositionally biased region" description="Basic and acidic residues" evidence="1">
    <location>
        <begin position="1585"/>
        <end position="1595"/>
    </location>
</feature>
<feature type="region of interest" description="Disordered" evidence="1">
    <location>
        <begin position="840"/>
        <end position="1147"/>
    </location>
</feature>
<feature type="region of interest" description="Disordered" evidence="1">
    <location>
        <begin position="1556"/>
        <end position="1595"/>
    </location>
</feature>
<proteinExistence type="predicted"/>
<dbReference type="SUPFAM" id="SSF50494">
    <property type="entry name" value="Trypsin-like serine proteases"/>
    <property type="match status" value="1"/>
</dbReference>
<dbReference type="RefSeq" id="WP_190112964.1">
    <property type="nucleotide sequence ID" value="NZ_BMVB01000034.1"/>
</dbReference>
<reference evidence="2" key="1">
    <citation type="journal article" date="2014" name="Int. J. Syst. Evol. Microbiol.">
        <title>Complete genome sequence of Corynebacterium casei LMG S-19264T (=DSM 44701T), isolated from a smear-ripened cheese.</title>
        <authorList>
            <consortium name="US DOE Joint Genome Institute (JGI-PGF)"/>
            <person name="Walter F."/>
            <person name="Albersmeier A."/>
            <person name="Kalinowski J."/>
            <person name="Ruckert C."/>
        </authorList>
    </citation>
    <scope>NUCLEOTIDE SEQUENCE</scope>
    <source>
        <strain evidence="2">JCM 4633</strain>
    </source>
</reference>
<sequence length="1595" mass="164712">MNGRRADAEESLVRIRDLAGRARGTGFLADDRGTLITSHEAVDGLARLVLHAPGELTCIVGAENVTPLPECDLALVRTEGLCVPPLPVAAAVRFEGGQEVRLRAGRWHNARIVGDVPVTYTATDRFHLLGAALELSLSERAGLRLGEEATGGPVFDARTGAVVAVLGTALQADRRAAGFAIPLRAVAATAPDGPLAELLDRNSATVPAFGPDLNLAGALQLTATALGSVVTPRVWRDPVERPEVECEFARFLDVEPDGPGGGRHVLGLVGDPGTGRTTELGALAGRRARGAEPAPTLWLRGADLQVGDESVRDAIARSLAAAGRIVAASAGPGGTVGATAAATPEGVAELARRMGRPLLVLLDGPEEMPPVLAHALPEWTAATTRWLRSTASRLIVACRPEHWESAGALFPPEVLHLPGGPGGPPSAPGPRALPPCTRLPALTPGQAAEVRASYGIPPDAIDPADAGHPLALRLLAEVRAALPDGTVGAGGTGEAAPGRWDVFAAYLDLVCLRIAVRLAASRRPPLRGAAVRRLAARVAGQVHEAARRCLGPGQGELEREAFEELFPWRTGWASAVLTEGLLVPAGSGYRFAHEEFADWLQGTHLDLDAALHALVHRWYEPEGPPAEAAVRLPSRAGGGPMPAPGGHVPPPPGSGGAARSGARRRKRGAAAQEPPRPLPVPRHRIGPVLQALLLLARRAGPIELSRRLSALVHAVETLALRAEAAGTNEAKDGGKAKGAAKAEGATAGDGGRCAGDPSWWAAHLLGEALLRVPDATPYLGVLRLLAERVTARSVAAGGFDSADSRTLGGLAEFGPWFWLRLPLGLADRLELLRILIPADSPPPGAAQEAATAALEAGPASGEDEAPVDASVPAGTGEVTEAHAATPPEEGADARVPGRPETGGHRVPGQGHARSADARQGAPGQPWSARGRRRGTGAAGQPEHPTDAVPGPATSHGGVPGQTRGSGGVRDAATSDPAEWDGADEGAGGRGAVPGRTRASGEAEDGPAEGAGHGTVPGQATGSDGAVGGAEGAVPGRTRGSDAAGGPAEGAGQAAGSGGVWDGGRGPVPGRTRGSGGVRDGADAAVAGQAYGGDGVRAGSVSDTARDDAGPGRERRGQGDAAGARVPGPARGGSRPAGAEDGPQRQVHPADRFLTATSALLIEHTCDAQPLLCRWFTDERALQTMNLGGHVRPTVATVAQALLHTHRRRAIDDLAEALVEAGHPRADELLTALAEDEPSALCRAVDRWAHDDRVERHVAAAAYGLRTAPHVTTDADRELLRFSALALLARPAEGALHGTALALLVRDVTTRAKHLPQAVARFAAGDPHLPPDVLAPALTSHPDLVLGAFQARLYEPGERPAEVLRTLAEVSSPATLARRIATLVREHVEHRPEGAQNASAFIDRRLEDGPPARAVVFPLVVDLVRTCPPHVRRALAPVLAGPGTPLSRPLRQELLEVLMEREEYGPYERDVTVLDALLRAVAAGAADRSEARTRDLVHRTGLLMARTPEGAACFDRRLTQLAREVPFFGAQVRGWLKSAPAQWAVVVGPSARIRLTAGREKGGGGSGDDASDASDPAGVTVGSPADAERRQPAWHS</sequence>
<feature type="compositionally biased region" description="Low complexity" evidence="1">
    <location>
        <begin position="1118"/>
        <end position="1138"/>
    </location>
</feature>
<evidence type="ECO:0000313" key="2">
    <source>
        <dbReference type="EMBL" id="GHC71839.1"/>
    </source>
</evidence>
<dbReference type="SUPFAM" id="SSF52540">
    <property type="entry name" value="P-loop containing nucleoside triphosphate hydrolases"/>
    <property type="match status" value="1"/>
</dbReference>
<feature type="compositionally biased region" description="Pro residues" evidence="1">
    <location>
        <begin position="641"/>
        <end position="653"/>
    </location>
</feature>
<dbReference type="InterPro" id="IPR027417">
    <property type="entry name" value="P-loop_NTPase"/>
</dbReference>
<name>A0A918U0J9_STRCJ</name>
<evidence type="ECO:0008006" key="4">
    <source>
        <dbReference type="Google" id="ProtNLM"/>
    </source>
</evidence>
<feature type="region of interest" description="Disordered" evidence="1">
    <location>
        <begin position="628"/>
        <end position="682"/>
    </location>
</feature>
<feature type="compositionally biased region" description="Basic and acidic residues" evidence="1">
    <location>
        <begin position="891"/>
        <end position="903"/>
    </location>
</feature>
<feature type="region of interest" description="Disordered" evidence="1">
    <location>
        <begin position="728"/>
        <end position="751"/>
    </location>
</feature>
<evidence type="ECO:0000313" key="3">
    <source>
        <dbReference type="Proteomes" id="UP000646244"/>
    </source>
</evidence>
<dbReference type="InterPro" id="IPR009003">
    <property type="entry name" value="Peptidase_S1_PA"/>
</dbReference>
<accession>A0A918U0J9</accession>
<reference evidence="2" key="2">
    <citation type="submission" date="2020-09" db="EMBL/GenBank/DDBJ databases">
        <authorList>
            <person name="Sun Q."/>
            <person name="Ohkuma M."/>
        </authorList>
    </citation>
    <scope>NUCLEOTIDE SEQUENCE</scope>
    <source>
        <strain evidence="2">JCM 4633</strain>
    </source>
</reference>
<feature type="compositionally biased region" description="Low complexity" evidence="1">
    <location>
        <begin position="1031"/>
        <end position="1045"/>
    </location>
</feature>
<protein>
    <recommendedName>
        <fullName evidence="4">Serine protease</fullName>
    </recommendedName>
</protein>
<dbReference type="Proteomes" id="UP000646244">
    <property type="component" value="Unassembled WGS sequence"/>
</dbReference>
<feature type="compositionally biased region" description="Gly residues" evidence="1">
    <location>
        <begin position="1046"/>
        <end position="1078"/>
    </location>
</feature>
<comment type="caution">
    <text evidence="2">The sequence shown here is derived from an EMBL/GenBank/DDBJ whole genome shotgun (WGS) entry which is preliminary data.</text>
</comment>
<dbReference type="Gene3D" id="2.40.10.120">
    <property type="match status" value="1"/>
</dbReference>
<feature type="compositionally biased region" description="Low complexity" evidence="1">
    <location>
        <begin position="737"/>
        <end position="746"/>
    </location>
</feature>
<organism evidence="2 3">
    <name type="scientific">Streptomyces cinnamoneus</name>
    <name type="common">Streptoverticillium cinnamoneum</name>
    <dbReference type="NCBI Taxonomy" id="53446"/>
    <lineage>
        <taxon>Bacteria</taxon>
        <taxon>Bacillati</taxon>
        <taxon>Actinomycetota</taxon>
        <taxon>Actinomycetes</taxon>
        <taxon>Kitasatosporales</taxon>
        <taxon>Streptomycetaceae</taxon>
        <taxon>Streptomyces</taxon>
        <taxon>Streptomyces cinnamoneus group</taxon>
    </lineage>
</organism>
<evidence type="ECO:0000256" key="1">
    <source>
        <dbReference type="SAM" id="MobiDB-lite"/>
    </source>
</evidence>
<feature type="compositionally biased region" description="Basic and acidic residues" evidence="1">
    <location>
        <begin position="1103"/>
        <end position="1117"/>
    </location>
</feature>
<dbReference type="EMBL" id="BMVB01000034">
    <property type="protein sequence ID" value="GHC71839.1"/>
    <property type="molecule type" value="Genomic_DNA"/>
</dbReference>